<evidence type="ECO:0000259" key="3">
    <source>
        <dbReference type="Pfam" id="PF05257"/>
    </source>
</evidence>
<dbReference type="InterPro" id="IPR038765">
    <property type="entry name" value="Papain-like_cys_pep_sf"/>
</dbReference>
<feature type="region of interest" description="Disordered" evidence="1">
    <location>
        <begin position="166"/>
        <end position="185"/>
    </location>
</feature>
<dbReference type="InterPro" id="IPR007921">
    <property type="entry name" value="CHAP_dom"/>
</dbReference>
<organism evidence="4 5">
    <name type="scientific">Streptosporangium oxazolinicum</name>
    <dbReference type="NCBI Taxonomy" id="909287"/>
    <lineage>
        <taxon>Bacteria</taxon>
        <taxon>Bacillati</taxon>
        <taxon>Actinomycetota</taxon>
        <taxon>Actinomycetes</taxon>
        <taxon>Streptosporangiales</taxon>
        <taxon>Streptosporangiaceae</taxon>
        <taxon>Streptosporangium</taxon>
    </lineage>
</organism>
<evidence type="ECO:0000259" key="2">
    <source>
        <dbReference type="Pfam" id="PF01471"/>
    </source>
</evidence>
<dbReference type="EMBL" id="BAABAQ010000003">
    <property type="protein sequence ID" value="GAA4186982.1"/>
    <property type="molecule type" value="Genomic_DNA"/>
</dbReference>
<dbReference type="InterPro" id="IPR036366">
    <property type="entry name" value="PGBDSf"/>
</dbReference>
<evidence type="ECO:0008006" key="6">
    <source>
        <dbReference type="Google" id="ProtNLM"/>
    </source>
</evidence>
<protein>
    <recommendedName>
        <fullName evidence="6">CHAP domain-containing protein</fullName>
    </recommendedName>
</protein>
<proteinExistence type="predicted"/>
<dbReference type="Proteomes" id="UP001501251">
    <property type="component" value="Unassembled WGS sequence"/>
</dbReference>
<feature type="compositionally biased region" description="Pro residues" evidence="1">
    <location>
        <begin position="169"/>
        <end position="184"/>
    </location>
</feature>
<feature type="domain" description="Peptidase C51" evidence="3">
    <location>
        <begin position="43"/>
        <end position="127"/>
    </location>
</feature>
<name>A0ABP8ANP9_9ACTN</name>
<keyword evidence="5" id="KW-1185">Reference proteome</keyword>
<reference evidence="5" key="1">
    <citation type="journal article" date="2019" name="Int. J. Syst. Evol. Microbiol.">
        <title>The Global Catalogue of Microorganisms (GCM) 10K type strain sequencing project: providing services to taxonomists for standard genome sequencing and annotation.</title>
        <authorList>
            <consortium name="The Broad Institute Genomics Platform"/>
            <consortium name="The Broad Institute Genome Sequencing Center for Infectious Disease"/>
            <person name="Wu L."/>
            <person name="Ma J."/>
        </authorList>
    </citation>
    <scope>NUCLEOTIDE SEQUENCE [LARGE SCALE GENOMIC DNA]</scope>
    <source>
        <strain evidence="5">JCM 17388</strain>
    </source>
</reference>
<dbReference type="InterPro" id="IPR002477">
    <property type="entry name" value="Peptidoglycan-bd-like"/>
</dbReference>
<accession>A0ABP8ANP9</accession>
<comment type="caution">
    <text evidence="4">The sequence shown here is derived from an EMBL/GenBank/DDBJ whole genome shotgun (WGS) entry which is preliminary data.</text>
</comment>
<dbReference type="SUPFAM" id="SSF54001">
    <property type="entry name" value="Cysteine proteinases"/>
    <property type="match status" value="1"/>
</dbReference>
<evidence type="ECO:0000256" key="1">
    <source>
        <dbReference type="SAM" id="MobiDB-lite"/>
    </source>
</evidence>
<evidence type="ECO:0000313" key="5">
    <source>
        <dbReference type="Proteomes" id="UP001501251"/>
    </source>
</evidence>
<evidence type="ECO:0000313" key="4">
    <source>
        <dbReference type="EMBL" id="GAA4186982.1"/>
    </source>
</evidence>
<dbReference type="InterPro" id="IPR036365">
    <property type="entry name" value="PGBD-like_sf"/>
</dbReference>
<sequence>MTTAAKVIAEARADLGMRESPAGSNLVPITREFGKIPGYPGGGYGYPWCAAATSVWCKAAGLKPNTDYPHTAGVLSQYSWAKANKRWFTTPAVGDLVVYTSGGAAGIYHVELVEKVTGSTITTIGGNTSGSADNGVQGNGDGCYRKTLSRSNARIYGYVRPRYAAAPATPKPPSAPVPTTPKPTPNWTETLVENLPTLTKGCEKTPALKRHIKTAFKLLDARGFPVGDLVDDQTFGEPMDKQVRALQKFRGLTVDGVIGRDTWVALH</sequence>
<dbReference type="Pfam" id="PF01471">
    <property type="entry name" value="PG_binding_1"/>
    <property type="match status" value="1"/>
</dbReference>
<dbReference type="Pfam" id="PF05257">
    <property type="entry name" value="CHAP"/>
    <property type="match status" value="1"/>
</dbReference>
<dbReference type="Gene3D" id="1.10.101.10">
    <property type="entry name" value="PGBD-like superfamily/PGBD"/>
    <property type="match status" value="1"/>
</dbReference>
<feature type="domain" description="Peptidoglycan binding-like" evidence="2">
    <location>
        <begin position="217"/>
        <end position="266"/>
    </location>
</feature>
<gene>
    <name evidence="4" type="ORF">GCM10022252_19740</name>
</gene>
<dbReference type="SUPFAM" id="SSF47090">
    <property type="entry name" value="PGBD-like"/>
    <property type="match status" value="1"/>
</dbReference>